<dbReference type="AlphaFoldDB" id="A0A4Z2EHM6"/>
<evidence type="ECO:0000313" key="2">
    <source>
        <dbReference type="EMBL" id="TNN28255.1"/>
    </source>
</evidence>
<evidence type="ECO:0000256" key="1">
    <source>
        <dbReference type="SAM" id="MobiDB-lite"/>
    </source>
</evidence>
<dbReference type="Proteomes" id="UP000314294">
    <property type="component" value="Unassembled WGS sequence"/>
</dbReference>
<comment type="caution">
    <text evidence="2">The sequence shown here is derived from an EMBL/GenBank/DDBJ whole genome shotgun (WGS) entry which is preliminary data.</text>
</comment>
<feature type="compositionally biased region" description="Basic and acidic residues" evidence="1">
    <location>
        <begin position="1"/>
        <end position="11"/>
    </location>
</feature>
<keyword evidence="3" id="KW-1185">Reference proteome</keyword>
<accession>A0A4Z2EHM6</accession>
<protein>
    <submittedName>
        <fullName evidence="2">Uncharacterized protein</fullName>
    </submittedName>
</protein>
<evidence type="ECO:0000313" key="3">
    <source>
        <dbReference type="Proteomes" id="UP000314294"/>
    </source>
</evidence>
<dbReference type="EMBL" id="SRLO01007107">
    <property type="protein sequence ID" value="TNN28255.1"/>
    <property type="molecule type" value="Genomic_DNA"/>
</dbReference>
<organism evidence="2 3">
    <name type="scientific">Liparis tanakae</name>
    <name type="common">Tanaka's snailfish</name>
    <dbReference type="NCBI Taxonomy" id="230148"/>
    <lineage>
        <taxon>Eukaryota</taxon>
        <taxon>Metazoa</taxon>
        <taxon>Chordata</taxon>
        <taxon>Craniata</taxon>
        <taxon>Vertebrata</taxon>
        <taxon>Euteleostomi</taxon>
        <taxon>Actinopterygii</taxon>
        <taxon>Neopterygii</taxon>
        <taxon>Teleostei</taxon>
        <taxon>Neoteleostei</taxon>
        <taxon>Acanthomorphata</taxon>
        <taxon>Eupercaria</taxon>
        <taxon>Perciformes</taxon>
        <taxon>Cottioidei</taxon>
        <taxon>Cottales</taxon>
        <taxon>Liparidae</taxon>
        <taxon>Liparis</taxon>
    </lineage>
</organism>
<feature type="region of interest" description="Disordered" evidence="1">
    <location>
        <begin position="1"/>
        <end position="33"/>
    </location>
</feature>
<proteinExistence type="predicted"/>
<reference evidence="2 3" key="1">
    <citation type="submission" date="2019-03" db="EMBL/GenBank/DDBJ databases">
        <title>First draft genome of Liparis tanakae, snailfish: a comprehensive survey of snailfish specific genes.</title>
        <authorList>
            <person name="Kim W."/>
            <person name="Song I."/>
            <person name="Jeong J.-H."/>
            <person name="Kim D."/>
            <person name="Kim S."/>
            <person name="Ryu S."/>
            <person name="Song J.Y."/>
            <person name="Lee S.K."/>
        </authorList>
    </citation>
    <scope>NUCLEOTIDE SEQUENCE [LARGE SCALE GENOMIC DNA]</scope>
    <source>
        <tissue evidence="2">Muscle</tissue>
    </source>
</reference>
<gene>
    <name evidence="2" type="ORF">EYF80_061596</name>
</gene>
<name>A0A4Z2EHM6_9TELE</name>
<sequence length="69" mass="7980">MTREHQKHDNTGRLPGPRLCLQDRLQRRSAPPGRRQYCGRWCPLVARQQMTRVGQNLCTLRGLEAAPRS</sequence>